<dbReference type="GO" id="GO:0009277">
    <property type="term" value="C:fungal-type cell wall"/>
    <property type="evidence" value="ECO:0007669"/>
    <property type="project" value="TreeGrafter"/>
</dbReference>
<keyword evidence="9" id="KW-1185">Reference proteome</keyword>
<keyword evidence="7" id="KW-0732">Signal</keyword>
<evidence type="ECO:0000256" key="7">
    <source>
        <dbReference type="SAM" id="SignalP"/>
    </source>
</evidence>
<protein>
    <recommendedName>
        <fullName evidence="4">glucan endo-1,3-beta-D-glucosidase</fullName>
        <ecNumber evidence="4">3.2.1.39</ecNumber>
    </recommendedName>
</protein>
<dbReference type="GO" id="GO:0042973">
    <property type="term" value="F:glucan endo-1,3-beta-D-glucosidase activity"/>
    <property type="evidence" value="ECO:0007669"/>
    <property type="project" value="UniProtKB-EC"/>
</dbReference>
<evidence type="ECO:0000256" key="3">
    <source>
        <dbReference type="ARBA" id="ARBA00008773"/>
    </source>
</evidence>
<proteinExistence type="inferred from homology"/>
<keyword evidence="5" id="KW-0378">Hydrolase</keyword>
<dbReference type="SUPFAM" id="SSF51445">
    <property type="entry name" value="(Trans)glycosidases"/>
    <property type="match status" value="1"/>
</dbReference>
<comment type="caution">
    <text evidence="8">The sequence shown here is derived from an EMBL/GenBank/DDBJ whole genome shotgun (WGS) entry which is preliminary data.</text>
</comment>
<dbReference type="GO" id="GO:0005576">
    <property type="term" value="C:extracellular region"/>
    <property type="evidence" value="ECO:0007669"/>
    <property type="project" value="TreeGrafter"/>
</dbReference>
<evidence type="ECO:0000256" key="5">
    <source>
        <dbReference type="ARBA" id="ARBA00022801"/>
    </source>
</evidence>
<evidence type="ECO:0000256" key="1">
    <source>
        <dbReference type="ARBA" id="ARBA00000382"/>
    </source>
</evidence>
<feature type="signal peptide" evidence="7">
    <location>
        <begin position="1"/>
        <end position="18"/>
    </location>
</feature>
<dbReference type="EC" id="3.2.1.39" evidence="4"/>
<organism evidence="8 9">
    <name type="scientific">Pseudopithomyces chartarum</name>
    <dbReference type="NCBI Taxonomy" id="1892770"/>
    <lineage>
        <taxon>Eukaryota</taxon>
        <taxon>Fungi</taxon>
        <taxon>Dikarya</taxon>
        <taxon>Ascomycota</taxon>
        <taxon>Pezizomycotina</taxon>
        <taxon>Dothideomycetes</taxon>
        <taxon>Pleosporomycetidae</taxon>
        <taxon>Pleosporales</taxon>
        <taxon>Massarineae</taxon>
        <taxon>Didymosphaeriaceae</taxon>
        <taxon>Pseudopithomyces</taxon>
    </lineage>
</organism>
<evidence type="ECO:0000256" key="2">
    <source>
        <dbReference type="ARBA" id="ARBA00004196"/>
    </source>
</evidence>
<gene>
    <name evidence="8" type="ORF">GRF29_28g2738245</name>
</gene>
<dbReference type="GO" id="GO:0071555">
    <property type="term" value="P:cell wall organization"/>
    <property type="evidence" value="ECO:0007669"/>
    <property type="project" value="TreeGrafter"/>
</dbReference>
<dbReference type="AlphaFoldDB" id="A0AAN6RJ44"/>
<evidence type="ECO:0000256" key="6">
    <source>
        <dbReference type="SAM" id="MobiDB-lite"/>
    </source>
</evidence>
<feature type="region of interest" description="Disordered" evidence="6">
    <location>
        <begin position="445"/>
        <end position="479"/>
    </location>
</feature>
<dbReference type="InterPro" id="IPR050732">
    <property type="entry name" value="Beta-glucan_modifiers"/>
</dbReference>
<dbReference type="GO" id="GO:0009986">
    <property type="term" value="C:cell surface"/>
    <property type="evidence" value="ECO:0007669"/>
    <property type="project" value="TreeGrafter"/>
</dbReference>
<comment type="catalytic activity">
    <reaction evidence="1">
        <text>Hydrolysis of (1-&gt;3)-beta-D-glucosidic linkages in (1-&gt;3)-beta-D-glucans.</text>
        <dbReference type="EC" id="3.2.1.39"/>
    </reaction>
</comment>
<feature type="compositionally biased region" description="Low complexity" evidence="6">
    <location>
        <begin position="458"/>
        <end position="479"/>
    </location>
</feature>
<comment type="similarity">
    <text evidence="3">Belongs to the glycosyl hydrolase 17 family.</text>
</comment>
<name>A0AAN6RJ44_9PLEO</name>
<evidence type="ECO:0000313" key="8">
    <source>
        <dbReference type="EMBL" id="KAK3214313.1"/>
    </source>
</evidence>
<dbReference type="InterPro" id="IPR017853">
    <property type="entry name" value="GH"/>
</dbReference>
<comment type="subcellular location">
    <subcellularLocation>
        <location evidence="2">Cell envelope</location>
    </subcellularLocation>
</comment>
<sequence length="479" mass="52642">MFSTNILLLLQLLSLSTASPAVNTPNQAPTSQHIYTGFSYGAFWSESEPKRYQDFHRQFTLAKNLPNVPIPFTSARLYQAAQWGSPQEPSEAFQAAIDTNTTLLIGLWLPIDNELIALDKAFEKYGQKLVDLVIGISLGNEDIYRASEDCSRKQGAKCPMAATAEEVMSRITRVKTWMQSKSWFALFRTPPPIGHADTTRNAALSNADFIGANIFPFWNPDPIDKAWESFEGSLQGVKQRAGNTPVWITETGWPSNGNDSTATMENMQRYWRDVGCEVLGRYTTFWFELERDTQDVGGLDWGVVDIESQEMKIKELGCPEKPAKSSTSEDVAARRAMPAPTLSGSPFHTKSISIPTLSNSPSLPATPTISADETTTITTNITTHLNLTSTISLPSTITLRNTTLAPNRTLHLVHKTITSFITISPNTTLSSTAILPPNSTLHTIPSNSTHTTLHKTHTSPTTLISSPPSSRPTMSRGGR</sequence>
<dbReference type="EMBL" id="WVTA01000004">
    <property type="protein sequence ID" value="KAK3214313.1"/>
    <property type="molecule type" value="Genomic_DNA"/>
</dbReference>
<dbReference type="Gene3D" id="3.20.20.80">
    <property type="entry name" value="Glycosidases"/>
    <property type="match status" value="1"/>
</dbReference>
<reference evidence="8 9" key="1">
    <citation type="submission" date="2021-02" db="EMBL/GenBank/DDBJ databases">
        <title>Genome assembly of Pseudopithomyces chartarum.</title>
        <authorList>
            <person name="Jauregui R."/>
            <person name="Singh J."/>
            <person name="Voisey C."/>
        </authorList>
    </citation>
    <scope>NUCLEOTIDE SEQUENCE [LARGE SCALE GENOMIC DNA]</scope>
    <source>
        <strain evidence="8 9">AGR01</strain>
    </source>
</reference>
<evidence type="ECO:0000313" key="9">
    <source>
        <dbReference type="Proteomes" id="UP001280581"/>
    </source>
</evidence>
<evidence type="ECO:0000256" key="4">
    <source>
        <dbReference type="ARBA" id="ARBA00012780"/>
    </source>
</evidence>
<dbReference type="PANTHER" id="PTHR16631:SF13">
    <property type="entry name" value="GLUCAN ENDO-1,3-BETA-GLUCOSIDASE EGLC-RELATED"/>
    <property type="match status" value="1"/>
</dbReference>
<accession>A0AAN6RJ44</accession>
<dbReference type="Proteomes" id="UP001280581">
    <property type="component" value="Unassembled WGS sequence"/>
</dbReference>
<dbReference type="PANTHER" id="PTHR16631">
    <property type="entry name" value="GLUCAN 1,3-BETA-GLUCOSIDASE"/>
    <property type="match status" value="1"/>
</dbReference>
<feature type="chain" id="PRO_5042905170" description="glucan endo-1,3-beta-D-glucosidase" evidence="7">
    <location>
        <begin position="19"/>
        <end position="479"/>
    </location>
</feature>